<dbReference type="SUPFAM" id="SSF103647">
    <property type="entry name" value="TSP type-3 repeat"/>
    <property type="match status" value="4"/>
</dbReference>
<dbReference type="InterPro" id="IPR014756">
    <property type="entry name" value="Ig_E-set"/>
</dbReference>
<dbReference type="PANTHER" id="PTHR10199">
    <property type="entry name" value="THROMBOSPONDIN"/>
    <property type="match status" value="1"/>
</dbReference>
<dbReference type="Pfam" id="PF13585">
    <property type="entry name" value="CHU_C"/>
    <property type="match status" value="1"/>
</dbReference>
<dbReference type="RefSeq" id="WP_154918428.1">
    <property type="nucleotide sequence ID" value="NZ_VUOE01000001.1"/>
</dbReference>
<dbReference type="InterPro" id="IPR013783">
    <property type="entry name" value="Ig-like_fold"/>
</dbReference>
<dbReference type="Gene3D" id="4.10.1080.10">
    <property type="entry name" value="TSP type-3 repeat"/>
    <property type="match status" value="5"/>
</dbReference>
<dbReference type="Gene3D" id="2.60.40.10">
    <property type="entry name" value="Immunoglobulins"/>
    <property type="match status" value="1"/>
</dbReference>
<evidence type="ECO:0000313" key="6">
    <source>
        <dbReference type="Proteomes" id="UP000323188"/>
    </source>
</evidence>
<dbReference type="GO" id="GO:0016020">
    <property type="term" value="C:membrane"/>
    <property type="evidence" value="ECO:0007669"/>
    <property type="project" value="InterPro"/>
</dbReference>
<proteinExistence type="predicted"/>
<dbReference type="PANTHER" id="PTHR10199:SF119">
    <property type="entry name" value="RE20510P"/>
    <property type="match status" value="1"/>
</dbReference>
<dbReference type="EMBL" id="VUOE01000001">
    <property type="protein sequence ID" value="KAA2219930.1"/>
    <property type="molecule type" value="Genomic_DNA"/>
</dbReference>
<dbReference type="GO" id="GO:0007156">
    <property type="term" value="P:homophilic cell adhesion via plasma membrane adhesion molecules"/>
    <property type="evidence" value="ECO:0007669"/>
    <property type="project" value="InterPro"/>
</dbReference>
<dbReference type="SUPFAM" id="SSF81296">
    <property type="entry name" value="E set domains"/>
    <property type="match status" value="1"/>
</dbReference>
<dbReference type="InterPro" id="IPR028974">
    <property type="entry name" value="TSP_type-3_rpt"/>
</dbReference>
<dbReference type="NCBIfam" id="TIGR04131">
    <property type="entry name" value="Bac_Flav_CTERM"/>
    <property type="match status" value="1"/>
</dbReference>
<dbReference type="Pfam" id="PF01833">
    <property type="entry name" value="TIG"/>
    <property type="match status" value="1"/>
</dbReference>
<dbReference type="PROSITE" id="PS50268">
    <property type="entry name" value="CADHERIN_2"/>
    <property type="match status" value="1"/>
</dbReference>
<comment type="caution">
    <text evidence="5">The sequence shown here is derived from an EMBL/GenBank/DDBJ whole genome shotgun (WGS) entry which is preliminary data.</text>
</comment>
<dbReference type="InterPro" id="IPR002126">
    <property type="entry name" value="Cadherin-like_dom"/>
</dbReference>
<organism evidence="5 6">
    <name type="scientific">Maribacter flavus</name>
    <dbReference type="NCBI Taxonomy" id="1658664"/>
    <lineage>
        <taxon>Bacteria</taxon>
        <taxon>Pseudomonadati</taxon>
        <taxon>Bacteroidota</taxon>
        <taxon>Flavobacteriia</taxon>
        <taxon>Flavobacteriales</taxon>
        <taxon>Flavobacteriaceae</taxon>
        <taxon>Maribacter</taxon>
    </lineage>
</organism>
<feature type="domain" description="Cadherin" evidence="4">
    <location>
        <begin position="640"/>
        <end position="742"/>
    </location>
</feature>
<feature type="compositionally biased region" description="Acidic residues" evidence="3">
    <location>
        <begin position="758"/>
        <end position="1290"/>
    </location>
</feature>
<sequence length="1425" mass="152932">MNAKFTKIGILLLFGLFFNVTNLLAQTNRILNNDRLRIGNGAQSSINSAGNMEQPFYYNGSVYRKLTYSTYPLDIQWGVGGDGTNNWNINGTLIQNPALGGQTYDYSNFTVTNPTTGDGYGQIKTSGTISINGQTFMVENIYELLQPEGYIGIKVKITNTSGSPASNVRLWVGTRDDYVGGTDQPTKTRGNLIDEEFVALDNQADQAKAIKISTAQEAILFFSNSDRAYSTINSCCSFTNSTNQNPATNLITQTGDGSYALYVRFDDLDVNESDELIWYYGAGTLPEIDEIIARVASAAIGAFDNITYNAADYAARTAEAGTGYWVLVPDGATAPTEAQIKAGTDYSGVTPISSGNASMQADVEHIFNLTGLAAHTDYDFYFVSEYFDGVDFVFTEIISEDLHTKEALPVLDSFTPETAAYGETVTISGYNLLTTSGVTIGGINATYTVIDSETVEIIVPAGAEDFYIELTNESGTASIESEISDTSGNCSTGWSGAWQTLTPSEDGILNTVTLKLDNTDLNNAYDLFLELHETDNNPASASPGVKFNSLLGTSETITMSTNTPATEVQFTFTSNIELDANEDYYVVLKESSGNPSGTGLQGVYFSCEGETDGGAGNLFGRLYYKFTVNPILNISNPPTDISISQNTIQEDNVANQIIGSFSTTDEDVSDTHTYVFVTGSGDTDNTSFVINGNDLEAGEVFDFETKASYSLRVSTTDSEGNSFEKSFTITIQDNTDEDGDGINDSMDNCLNLANADQTDTDGDGMGDLCDDDDDNDGTPDSEDDFPLDENEDTDTDGDGTGDNADDDDDNDGTPDSEDDFPLDQNEDTDTDGDGTGDNADDDDDNDGTPDSEDDFPLDENEDTDTDGDGTGDNADDDDDNDGTPDSEDDFPLDENEDTDTDGDGTGDNADDDDDNDGTPDSEDDFPLDENEDTDTDGDGTGDNADDDDDNDGTSDSEDAFPLDSNEDTDTDGDGTGDNADDDDDNDGTPDSEDAFPLDPNEDTDTDGDGTGDNADDDDDNDGTSDSEDAFPLDSNEDTDTDGDGTGDNADDDDDNDGTPDSEDAFPLDPNEDTDTDGDGTGDNADDDDDNDGTPDSEDDFPLDENEDTDTDGDGTGDNADEDDDNDGTPDSEDDFPLDENEDTDTDGDGTGDNADDDDDNDGTPDSEDDFPLDENEDTDTDGDGTGDNADDDIDGDGIPNDEDLYPYGESEDRDNDGVPDVDDAFPDDPNESVDSDGDGQGDNSDTDDDNDGTLDDEDAFPWDPNEDTDTDGDGTGDNSDSDDDNDGTNDEADKFPLDPNEDSDLDNDGIGDNEDMDDDGDGVMDEVDAFPIEKEPTLVPAEAFTPNGDGNNDTWVIPGIDNYPNNVVKVFNRWGHEVFAIHSYKNNWEGFYKDNREKLPSGSYMYVIDLGDGSKPIQGWLFINY</sequence>
<feature type="region of interest" description="Disordered" evidence="3">
    <location>
        <begin position="753"/>
        <end position="1325"/>
    </location>
</feature>
<protein>
    <submittedName>
        <fullName evidence="5">T9SS type B sorting domain-containing protein</fullName>
    </submittedName>
</protein>
<evidence type="ECO:0000256" key="1">
    <source>
        <dbReference type="ARBA" id="ARBA00022729"/>
    </source>
</evidence>
<dbReference type="GO" id="GO:0005509">
    <property type="term" value="F:calcium ion binding"/>
    <property type="evidence" value="ECO:0007669"/>
    <property type="project" value="InterPro"/>
</dbReference>
<dbReference type="Proteomes" id="UP000323188">
    <property type="component" value="Unassembled WGS sequence"/>
</dbReference>
<dbReference type="NCBIfam" id="NF041539">
    <property type="entry name" value="choice_anch_R"/>
    <property type="match status" value="1"/>
</dbReference>
<feature type="compositionally biased region" description="Acidic residues" evidence="3">
    <location>
        <begin position="1299"/>
        <end position="1325"/>
    </location>
</feature>
<dbReference type="SUPFAM" id="SSF49313">
    <property type="entry name" value="Cadherin-like"/>
    <property type="match status" value="1"/>
</dbReference>
<dbReference type="Pfam" id="PF02412">
    <property type="entry name" value="TSP_3"/>
    <property type="match status" value="3"/>
</dbReference>
<dbReference type="CDD" id="cd11304">
    <property type="entry name" value="Cadherin_repeat"/>
    <property type="match status" value="1"/>
</dbReference>
<evidence type="ECO:0000313" key="5">
    <source>
        <dbReference type="EMBL" id="KAA2219930.1"/>
    </source>
</evidence>
<evidence type="ECO:0000256" key="3">
    <source>
        <dbReference type="SAM" id="MobiDB-lite"/>
    </source>
</evidence>
<evidence type="ECO:0000259" key="4">
    <source>
        <dbReference type="PROSITE" id="PS50268"/>
    </source>
</evidence>
<gene>
    <name evidence="5" type="ORF">F0361_10185</name>
</gene>
<keyword evidence="2" id="KW-0106">Calcium</keyword>
<dbReference type="InterPro" id="IPR026341">
    <property type="entry name" value="T9SS_type_B"/>
</dbReference>
<dbReference type="InterPro" id="IPR002909">
    <property type="entry name" value="IPT_dom"/>
</dbReference>
<name>A0A5B2U1G8_9FLAO</name>
<reference evidence="5 6" key="1">
    <citation type="submission" date="2019-09" db="EMBL/GenBank/DDBJ databases">
        <authorList>
            <person name="Khan S.A."/>
            <person name="Jeon C.O."/>
            <person name="Chun B.H."/>
            <person name="Jeong S.E."/>
        </authorList>
    </citation>
    <scope>NUCLEOTIDE SEQUENCE [LARGE SCALE GENOMIC DNA]</scope>
    <source>
        <strain evidence="5 6">KCTC 42508</strain>
    </source>
</reference>
<keyword evidence="1" id="KW-0732">Signal</keyword>
<dbReference type="InterPro" id="IPR015919">
    <property type="entry name" value="Cadherin-like_sf"/>
</dbReference>
<accession>A0A5B2U1G8</accession>
<evidence type="ECO:0000256" key="2">
    <source>
        <dbReference type="ARBA" id="ARBA00022837"/>
    </source>
</evidence>
<dbReference type="InterPro" id="IPR003367">
    <property type="entry name" value="Thrombospondin_3-like_rpt"/>
</dbReference>